<dbReference type="RefSeq" id="WP_222874753.1">
    <property type="nucleotide sequence ID" value="NZ_AP023361.1"/>
</dbReference>
<dbReference type="Proteomes" id="UP000515317">
    <property type="component" value="Chromosome"/>
</dbReference>
<reference evidence="2 3" key="1">
    <citation type="submission" date="2020-08" db="EMBL/GenBank/DDBJ databases">
        <title>Genome sequence of Rhizobiales bacterium strain IZ6.</title>
        <authorList>
            <person name="Nakai R."/>
            <person name="Naganuma T."/>
        </authorList>
    </citation>
    <scope>NUCLEOTIDE SEQUENCE [LARGE SCALE GENOMIC DNA]</scope>
    <source>
        <strain evidence="2 3">IZ6</strain>
    </source>
</reference>
<proteinExistence type="predicted"/>
<dbReference type="AlphaFoldDB" id="A0A6S6QNR2"/>
<organism evidence="2 3">
    <name type="scientific">Terrihabitans soli</name>
    <dbReference type="NCBI Taxonomy" id="708113"/>
    <lineage>
        <taxon>Bacteria</taxon>
        <taxon>Pseudomonadati</taxon>
        <taxon>Pseudomonadota</taxon>
        <taxon>Alphaproteobacteria</taxon>
        <taxon>Hyphomicrobiales</taxon>
        <taxon>Terrihabitans</taxon>
    </lineage>
</organism>
<dbReference type="InterPro" id="IPR052339">
    <property type="entry name" value="Fe-S_Maturation_MIP18"/>
</dbReference>
<dbReference type="PANTHER" id="PTHR42831">
    <property type="entry name" value="FE-S PROTEIN MATURATION AUXILIARY FACTOR YITW"/>
    <property type="match status" value="1"/>
</dbReference>
<dbReference type="NCBIfam" id="TIGR02945">
    <property type="entry name" value="SUF_assoc"/>
    <property type="match status" value="1"/>
</dbReference>
<dbReference type="EMBL" id="AP023361">
    <property type="protein sequence ID" value="BCJ91076.1"/>
    <property type="molecule type" value="Genomic_DNA"/>
</dbReference>
<accession>A0A6S6QNR2</accession>
<dbReference type="PANTHER" id="PTHR42831:SF1">
    <property type="entry name" value="FE-S PROTEIN MATURATION AUXILIARY FACTOR YITW"/>
    <property type="match status" value="1"/>
</dbReference>
<dbReference type="InterPro" id="IPR014291">
    <property type="entry name" value="SUF_FeS_clus_asmbl-assoc"/>
</dbReference>
<dbReference type="InterPro" id="IPR034904">
    <property type="entry name" value="FSCA_dom_sf"/>
</dbReference>
<dbReference type="SUPFAM" id="SSF117916">
    <property type="entry name" value="Fe-S cluster assembly (FSCA) domain-like"/>
    <property type="match status" value="1"/>
</dbReference>
<feature type="domain" description="MIP18 family-like" evidence="1">
    <location>
        <begin position="28"/>
        <end position="99"/>
    </location>
</feature>
<dbReference type="Gene3D" id="3.30.300.130">
    <property type="entry name" value="Fe-S cluster assembly (FSCA)"/>
    <property type="match status" value="1"/>
</dbReference>
<evidence type="ECO:0000313" key="3">
    <source>
        <dbReference type="Proteomes" id="UP000515317"/>
    </source>
</evidence>
<name>A0A6S6QNR2_9HYPH</name>
<evidence type="ECO:0000259" key="1">
    <source>
        <dbReference type="Pfam" id="PF01883"/>
    </source>
</evidence>
<dbReference type="KEGG" id="tso:IZ6_18110"/>
<protein>
    <submittedName>
        <fullName evidence="2">SUF system Fe-S cluster assembly protein</fullName>
    </submittedName>
</protein>
<gene>
    <name evidence="2" type="ORF">IZ6_18110</name>
</gene>
<dbReference type="Pfam" id="PF01883">
    <property type="entry name" value="FeS_assembly_P"/>
    <property type="match status" value="1"/>
</dbReference>
<evidence type="ECO:0000313" key="2">
    <source>
        <dbReference type="EMBL" id="BCJ91076.1"/>
    </source>
</evidence>
<dbReference type="InterPro" id="IPR002744">
    <property type="entry name" value="MIP18-like"/>
</dbReference>
<sequence>MTTDTEVKSNAAEVTGALPQEELERLAQDIVGALKTVYDPEIPVDIYELGLVYKIDVSDARDVAIDMTLTAPACPVAAEMPGWVENAVNAVAGVNGVKVTMTFDPPWDQSRMSDEARVALDMW</sequence>
<keyword evidence="3" id="KW-1185">Reference proteome</keyword>